<gene>
    <name evidence="1" type="ORF">BDY17DRAFT_320456</name>
</gene>
<sequence length="277" mass="31260">MDGSVTVNAGLFKRMRRNTEGCLKGMLKPATTVPQVMHPTQAAADQETVDSEAWSVEAWSVQAGGDLHDLRAARSESWPWNATVGQNAATPTFTPVYDSQALVSPLSEDRIWAEEVSSALDDAHRRSTAKHDSYLSIVKRSSQHGFPAPPEHEVEQYNTKQLPATPARRTSTINMQSYRSKFREELNLQRNQSAEIAQAKAKAHSSTCSKVVEPGVTRDEEHLYRSEEISPELRWQARNYIKSDRQSTWVSRIEKRVERDREGRGLLLSKDQEECPQ</sequence>
<dbReference type="Proteomes" id="UP000799767">
    <property type="component" value="Unassembled WGS sequence"/>
</dbReference>
<dbReference type="GeneID" id="54477464"/>
<reference evidence="1" key="1">
    <citation type="journal article" date="2020" name="Stud. Mycol.">
        <title>101 Dothideomycetes genomes: a test case for predicting lifestyles and emergence of pathogens.</title>
        <authorList>
            <person name="Haridas S."/>
            <person name="Albert R."/>
            <person name="Binder M."/>
            <person name="Bloem J."/>
            <person name="Labutti K."/>
            <person name="Salamov A."/>
            <person name="Andreopoulos B."/>
            <person name="Baker S."/>
            <person name="Barry K."/>
            <person name="Bills G."/>
            <person name="Bluhm B."/>
            <person name="Cannon C."/>
            <person name="Castanera R."/>
            <person name="Culley D."/>
            <person name="Daum C."/>
            <person name="Ezra D."/>
            <person name="Gonzalez J."/>
            <person name="Henrissat B."/>
            <person name="Kuo A."/>
            <person name="Liang C."/>
            <person name="Lipzen A."/>
            <person name="Lutzoni F."/>
            <person name="Magnuson J."/>
            <person name="Mondo S."/>
            <person name="Nolan M."/>
            <person name="Ohm R."/>
            <person name="Pangilinan J."/>
            <person name="Park H.-J."/>
            <person name="Ramirez L."/>
            <person name="Alfaro M."/>
            <person name="Sun H."/>
            <person name="Tritt A."/>
            <person name="Yoshinaga Y."/>
            <person name="Zwiers L.-H."/>
            <person name="Turgeon B."/>
            <person name="Goodwin S."/>
            <person name="Spatafora J."/>
            <person name="Crous P."/>
            <person name="Grigoriev I."/>
        </authorList>
    </citation>
    <scope>NUCLEOTIDE SEQUENCE</scope>
    <source>
        <strain evidence="1">CBS 113389</strain>
    </source>
</reference>
<dbReference type="EMBL" id="MU001631">
    <property type="protein sequence ID" value="KAF2487945.1"/>
    <property type="molecule type" value="Genomic_DNA"/>
</dbReference>
<dbReference type="RefSeq" id="XP_033594514.1">
    <property type="nucleotide sequence ID" value="XM_033736462.1"/>
</dbReference>
<evidence type="ECO:0000313" key="2">
    <source>
        <dbReference type="Proteomes" id="UP000799767"/>
    </source>
</evidence>
<accession>A0A6A6Q6K9</accession>
<evidence type="ECO:0000313" key="1">
    <source>
        <dbReference type="EMBL" id="KAF2487945.1"/>
    </source>
</evidence>
<keyword evidence="2" id="KW-1185">Reference proteome</keyword>
<dbReference type="AlphaFoldDB" id="A0A6A6Q6K9"/>
<proteinExistence type="predicted"/>
<protein>
    <submittedName>
        <fullName evidence="1">Uncharacterized protein</fullName>
    </submittedName>
</protein>
<name>A0A6A6Q6K9_9PEZI</name>
<organism evidence="1 2">
    <name type="scientific">Neohortaea acidophila</name>
    <dbReference type="NCBI Taxonomy" id="245834"/>
    <lineage>
        <taxon>Eukaryota</taxon>
        <taxon>Fungi</taxon>
        <taxon>Dikarya</taxon>
        <taxon>Ascomycota</taxon>
        <taxon>Pezizomycotina</taxon>
        <taxon>Dothideomycetes</taxon>
        <taxon>Dothideomycetidae</taxon>
        <taxon>Mycosphaerellales</taxon>
        <taxon>Teratosphaeriaceae</taxon>
        <taxon>Neohortaea</taxon>
    </lineage>
</organism>